<dbReference type="OrthoDB" id="10017781at2759"/>
<reference evidence="1" key="1">
    <citation type="submission" date="2021-01" db="EMBL/GenBank/DDBJ databases">
        <authorList>
            <consortium name="Genoscope - CEA"/>
            <person name="William W."/>
        </authorList>
    </citation>
    <scope>NUCLEOTIDE SEQUENCE</scope>
</reference>
<evidence type="ECO:0000313" key="1">
    <source>
        <dbReference type="EMBL" id="CAD8099510.1"/>
    </source>
</evidence>
<keyword evidence="2" id="KW-1185">Reference proteome</keyword>
<gene>
    <name evidence="1" type="ORF">PSON_ATCC_30995.1.T0720058</name>
</gene>
<comment type="caution">
    <text evidence="1">The sequence shown here is derived from an EMBL/GenBank/DDBJ whole genome shotgun (WGS) entry which is preliminary data.</text>
</comment>
<proteinExistence type="predicted"/>
<organism evidence="1 2">
    <name type="scientific">Paramecium sonneborni</name>
    <dbReference type="NCBI Taxonomy" id="65129"/>
    <lineage>
        <taxon>Eukaryota</taxon>
        <taxon>Sar</taxon>
        <taxon>Alveolata</taxon>
        <taxon>Ciliophora</taxon>
        <taxon>Intramacronucleata</taxon>
        <taxon>Oligohymenophorea</taxon>
        <taxon>Peniculida</taxon>
        <taxon>Parameciidae</taxon>
        <taxon>Paramecium</taxon>
    </lineage>
</organism>
<evidence type="ECO:0000313" key="2">
    <source>
        <dbReference type="Proteomes" id="UP000692954"/>
    </source>
</evidence>
<protein>
    <submittedName>
        <fullName evidence="1">Uncharacterized protein</fullName>
    </submittedName>
</protein>
<name>A0A8S1P8U4_9CILI</name>
<sequence length="70" mass="8290">MQSCKKMYLNFWTRIFQLVDDPDSRISSPIRLQIEVMEALEKFNRDSHSEIIRLAHKVLAKAQKGTWNIL</sequence>
<dbReference type="EMBL" id="CAJJDN010000072">
    <property type="protein sequence ID" value="CAD8099510.1"/>
    <property type="molecule type" value="Genomic_DNA"/>
</dbReference>
<dbReference type="AlphaFoldDB" id="A0A8S1P8U4"/>
<dbReference type="Proteomes" id="UP000692954">
    <property type="component" value="Unassembled WGS sequence"/>
</dbReference>
<accession>A0A8S1P8U4</accession>